<reference evidence="1 2" key="1">
    <citation type="submission" date="2020-10" db="EMBL/GenBank/DDBJ databases">
        <title>Connecting structure to function with the recovery of over 1000 high-quality activated sludge metagenome-assembled genomes encoding full-length rRNA genes using long-read sequencing.</title>
        <authorList>
            <person name="Singleton C.M."/>
            <person name="Petriglieri F."/>
            <person name="Kristensen J.M."/>
            <person name="Kirkegaard R.H."/>
            <person name="Michaelsen T.Y."/>
            <person name="Andersen M.H."/>
            <person name="Karst S.M."/>
            <person name="Dueholm M.S."/>
            <person name="Nielsen P.H."/>
            <person name="Albertsen M."/>
        </authorList>
    </citation>
    <scope>NUCLEOTIDE SEQUENCE [LARGE SCALE GENOMIC DNA]</scope>
    <source>
        <strain evidence="1">Lyne_18-Q3-R50-59_MAXAC.006</strain>
    </source>
</reference>
<dbReference type="SUPFAM" id="SSF53335">
    <property type="entry name" value="S-adenosyl-L-methionine-dependent methyltransferases"/>
    <property type="match status" value="1"/>
</dbReference>
<dbReference type="InterPro" id="IPR027555">
    <property type="entry name" value="Mo5U34_MeTrfas-like"/>
</dbReference>
<evidence type="ECO:0000313" key="1">
    <source>
        <dbReference type="EMBL" id="MBK9296477.1"/>
    </source>
</evidence>
<sequence length="249" mass="27381">MPQHAAPSADTIRAKVTAHPTWRHPIDVGAGVVTPGGEDVNTELARMALPAHLDGQRVLDVGCSDGFYSFTAEDRGASEVIGIDDLSSLMVAGSNGFAIAKELRGSAAQFRDRSIYDLDPDVDGMFDSVWFLNVLYHLEHPMLGFRNLAKVIRPGGLLVLKTYVHQDVRVWLPGTLSRRLKRDAVGFDLGHRPRLWFYPHSELAGDPTNWVGPNVACVDAMLDAAGFDVIRNLGVHGDRYYLHAVRRAD</sequence>
<proteinExistence type="predicted"/>
<dbReference type="Pfam" id="PF08003">
    <property type="entry name" value="Methyltransf_9"/>
    <property type="match status" value="1"/>
</dbReference>
<accession>A0A936NA61</accession>
<dbReference type="EMBL" id="JADJZA010000002">
    <property type="protein sequence ID" value="MBK9296477.1"/>
    <property type="molecule type" value="Genomic_DNA"/>
</dbReference>
<evidence type="ECO:0000313" key="2">
    <source>
        <dbReference type="Proteomes" id="UP000727993"/>
    </source>
</evidence>
<comment type="caution">
    <text evidence="1">The sequence shown here is derived from an EMBL/GenBank/DDBJ whole genome shotgun (WGS) entry which is preliminary data.</text>
</comment>
<dbReference type="CDD" id="cd02440">
    <property type="entry name" value="AdoMet_MTases"/>
    <property type="match status" value="1"/>
</dbReference>
<dbReference type="Gene3D" id="3.40.50.150">
    <property type="entry name" value="Vaccinia Virus protein VP39"/>
    <property type="match status" value="1"/>
</dbReference>
<dbReference type="Proteomes" id="UP000727993">
    <property type="component" value="Unassembled WGS sequence"/>
</dbReference>
<dbReference type="AlphaFoldDB" id="A0A936NA61"/>
<name>A0A936NA61_9ACTN</name>
<organism evidence="1 2">
    <name type="scientific">Candidatus Neomicrothrix subdominans</name>
    <dbReference type="NCBI Taxonomy" id="2954438"/>
    <lineage>
        <taxon>Bacteria</taxon>
        <taxon>Bacillati</taxon>
        <taxon>Actinomycetota</taxon>
        <taxon>Acidimicrobiia</taxon>
        <taxon>Acidimicrobiales</taxon>
        <taxon>Microthrixaceae</taxon>
        <taxon>Candidatus Neomicrothrix</taxon>
    </lineage>
</organism>
<protein>
    <submittedName>
        <fullName evidence="1">DUF1698 domain-containing protein</fullName>
    </submittedName>
</protein>
<gene>
    <name evidence="1" type="ORF">IPN02_06395</name>
</gene>
<dbReference type="InterPro" id="IPR029063">
    <property type="entry name" value="SAM-dependent_MTases_sf"/>
</dbReference>